<keyword evidence="4" id="KW-0969">Cilium</keyword>
<dbReference type="InterPro" id="IPR015943">
    <property type="entry name" value="WD40/YVTN_repeat-like_dom_sf"/>
</dbReference>
<dbReference type="PANTHER" id="PTHR15722">
    <property type="entry name" value="IFT140/172-RELATED"/>
    <property type="match status" value="1"/>
</dbReference>
<dbReference type="PANTHER" id="PTHR15722:SF7">
    <property type="entry name" value="INTRAFLAGELLAR TRANSPORT PROTEIN 140 HOMOLOG"/>
    <property type="match status" value="1"/>
</dbReference>
<keyword evidence="8" id="KW-0282">Flagellum</keyword>
<protein>
    <submittedName>
        <fullName evidence="8">Intraflagellar transport protein 140-like protein</fullName>
    </submittedName>
</protein>
<evidence type="ECO:0000256" key="3">
    <source>
        <dbReference type="ARBA" id="ARBA00022737"/>
    </source>
</evidence>
<evidence type="ECO:0000256" key="5">
    <source>
        <dbReference type="ARBA" id="ARBA00023273"/>
    </source>
</evidence>
<keyword evidence="5" id="KW-0966">Cell projection</keyword>
<dbReference type="OrthoDB" id="10258787at2759"/>
<dbReference type="STRING" id="104421.E2AD58"/>
<evidence type="ECO:0000313" key="8">
    <source>
        <dbReference type="EMBL" id="EFN68629.1"/>
    </source>
</evidence>
<dbReference type="InParanoid" id="E2AD58"/>
<dbReference type="Pfam" id="PF23383">
    <property type="entry name" value="Beta-prop_IFT140_1st"/>
    <property type="match status" value="1"/>
</dbReference>
<evidence type="ECO:0000256" key="6">
    <source>
        <dbReference type="PROSITE-ProRule" id="PRU00221"/>
    </source>
</evidence>
<dbReference type="AlphaFoldDB" id="E2AD58"/>
<evidence type="ECO:0000256" key="1">
    <source>
        <dbReference type="ARBA" id="ARBA00004138"/>
    </source>
</evidence>
<evidence type="ECO:0000256" key="4">
    <source>
        <dbReference type="ARBA" id="ARBA00023069"/>
    </source>
</evidence>
<comment type="subcellular location">
    <subcellularLocation>
        <location evidence="1">Cell projection</location>
        <location evidence="1">Cilium</location>
    </subcellularLocation>
</comment>
<evidence type="ECO:0000259" key="7">
    <source>
        <dbReference type="Pfam" id="PF23383"/>
    </source>
</evidence>
<dbReference type="GO" id="GO:0036064">
    <property type="term" value="C:ciliary basal body"/>
    <property type="evidence" value="ECO:0007669"/>
    <property type="project" value="TreeGrafter"/>
</dbReference>
<accession>E2AD58</accession>
<proteinExistence type="predicted"/>
<keyword evidence="2 6" id="KW-0853">WD repeat</keyword>
<dbReference type="GO" id="GO:0035721">
    <property type="term" value="P:intraciliary retrograde transport"/>
    <property type="evidence" value="ECO:0007669"/>
    <property type="project" value="TreeGrafter"/>
</dbReference>
<keyword evidence="9" id="KW-1185">Reference proteome</keyword>
<dbReference type="EMBL" id="GL438682">
    <property type="protein sequence ID" value="EFN68629.1"/>
    <property type="molecule type" value="Genomic_DNA"/>
</dbReference>
<gene>
    <name evidence="8" type="ORF">EAG_00633</name>
</gene>
<dbReference type="PROSITE" id="PS50082">
    <property type="entry name" value="WD_REPEATS_2"/>
    <property type="match status" value="1"/>
</dbReference>
<feature type="repeat" description="WD" evidence="6">
    <location>
        <begin position="103"/>
        <end position="144"/>
    </location>
</feature>
<dbReference type="Gene3D" id="2.130.10.10">
    <property type="entry name" value="YVTN repeat-like/Quinoprotein amine dehydrogenase"/>
    <property type="match status" value="1"/>
</dbReference>
<dbReference type="GO" id="GO:0005930">
    <property type="term" value="C:axoneme"/>
    <property type="evidence" value="ECO:0007669"/>
    <property type="project" value="TreeGrafter"/>
</dbReference>
<feature type="domain" description="IFT140 first beta-propeller" evidence="7">
    <location>
        <begin position="3"/>
        <end position="278"/>
    </location>
</feature>
<name>E2AD58_CAMFO</name>
<dbReference type="Proteomes" id="UP000000311">
    <property type="component" value="Unassembled WGS sequence"/>
</dbReference>
<dbReference type="OMA" id="INVWNCA"/>
<dbReference type="InterPro" id="IPR001680">
    <property type="entry name" value="WD40_rpt"/>
</dbReference>
<evidence type="ECO:0000256" key="2">
    <source>
        <dbReference type="ARBA" id="ARBA00022574"/>
    </source>
</evidence>
<dbReference type="GO" id="GO:0030991">
    <property type="term" value="C:intraciliary transport particle A"/>
    <property type="evidence" value="ECO:0007669"/>
    <property type="project" value="TreeGrafter"/>
</dbReference>
<reference evidence="8 9" key="1">
    <citation type="journal article" date="2010" name="Science">
        <title>Genomic comparison of the ants Camponotus floridanus and Harpegnathos saltator.</title>
        <authorList>
            <person name="Bonasio R."/>
            <person name="Zhang G."/>
            <person name="Ye C."/>
            <person name="Mutti N.S."/>
            <person name="Fang X."/>
            <person name="Qin N."/>
            <person name="Donahue G."/>
            <person name="Yang P."/>
            <person name="Li Q."/>
            <person name="Li C."/>
            <person name="Zhang P."/>
            <person name="Huang Z."/>
            <person name="Berger S.L."/>
            <person name="Reinberg D."/>
            <person name="Wang J."/>
            <person name="Liebig J."/>
        </authorList>
    </citation>
    <scope>NUCLEOTIDE SEQUENCE [LARGE SCALE GENOMIC DNA]</scope>
    <source>
        <strain evidence="9">C129</strain>
    </source>
</reference>
<dbReference type="InterPro" id="IPR056154">
    <property type="entry name" value="Beta-prop_IFT140_1st"/>
</dbReference>
<keyword evidence="3" id="KW-0677">Repeat</keyword>
<dbReference type="SUPFAM" id="SSF50978">
    <property type="entry name" value="WD40 repeat-like"/>
    <property type="match status" value="1"/>
</dbReference>
<dbReference type="InterPro" id="IPR036322">
    <property type="entry name" value="WD40_repeat_dom_sf"/>
</dbReference>
<sequence length="281" mass="31174">MTLYFDIRVQSPETASINTFVTWHNNYPLLAVSAYSQDKGGFVTIYDDQGEPVQDIESSGHIVAQVTALAWHPERTWLAAGWESGELRVWPGDTGTQEFSVIVTPHRESITILQWSQHGSRLVSADTSGSIVGWKIDSRGQLFMTFHHELKESFTQIAFRTNPSKSTIDISGLAKAAVAGDERALDLFNSWRPRTAAPTTVSTQRDNHAFYIGTANGIIYFVDSQGQCKEVLSTDSAALYCLLYHQTRDSIIIMTEGLNIGHFQSDSISGELTELTKVLII</sequence>
<organism evidence="9">
    <name type="scientific">Camponotus floridanus</name>
    <name type="common">Florida carpenter ant</name>
    <dbReference type="NCBI Taxonomy" id="104421"/>
    <lineage>
        <taxon>Eukaryota</taxon>
        <taxon>Metazoa</taxon>
        <taxon>Ecdysozoa</taxon>
        <taxon>Arthropoda</taxon>
        <taxon>Hexapoda</taxon>
        <taxon>Insecta</taxon>
        <taxon>Pterygota</taxon>
        <taxon>Neoptera</taxon>
        <taxon>Endopterygota</taxon>
        <taxon>Hymenoptera</taxon>
        <taxon>Apocrita</taxon>
        <taxon>Aculeata</taxon>
        <taxon>Formicoidea</taxon>
        <taxon>Formicidae</taxon>
        <taxon>Formicinae</taxon>
        <taxon>Camponotus</taxon>
    </lineage>
</organism>
<evidence type="ECO:0000313" key="9">
    <source>
        <dbReference type="Proteomes" id="UP000000311"/>
    </source>
</evidence>
<dbReference type="SMART" id="SM00320">
    <property type="entry name" value="WD40"/>
    <property type="match status" value="2"/>
</dbReference>